<dbReference type="NCBIfam" id="NF005737">
    <property type="entry name" value="PRK07564.1-1"/>
    <property type="match status" value="1"/>
</dbReference>
<protein>
    <recommendedName>
        <fullName evidence="4">phosphoglucomutase (alpha-D-glucose-1,6-bisphosphate-dependent)</fullName>
        <ecNumber evidence="4">5.4.2.2</ecNumber>
    </recommendedName>
</protein>
<keyword evidence="6 9" id="KW-0479">Metal-binding</keyword>
<dbReference type="InterPro" id="IPR016055">
    <property type="entry name" value="A-D-PHexomutase_a/b/a-I/II/III"/>
</dbReference>
<dbReference type="STRING" id="70415.A0A5S6R4I1"/>
<dbReference type="WBParaSite" id="TMUE_3000014496.2">
    <property type="protein sequence ID" value="TMUE_3000014496.2"/>
    <property type="gene ID" value="WBGene00285813"/>
</dbReference>
<reference evidence="14" key="3">
    <citation type="submission" date="2019-12" db="UniProtKB">
        <authorList>
            <consortium name="WormBaseParasite"/>
        </authorList>
    </citation>
    <scope>IDENTIFICATION</scope>
</reference>
<feature type="domain" description="Alpha-D-phosphohexomutase alpha/beta/alpha" evidence="10">
    <location>
        <begin position="20"/>
        <end position="161"/>
    </location>
</feature>
<name>A0A5S6R4I1_TRIMR</name>
<dbReference type="FunFam" id="3.40.120.10:FF:000005">
    <property type="entry name" value="Phosphoglucomutase 5"/>
    <property type="match status" value="1"/>
</dbReference>
<dbReference type="GO" id="GO:0004614">
    <property type="term" value="F:phosphoglucomutase activity"/>
    <property type="evidence" value="ECO:0007669"/>
    <property type="project" value="UniProtKB-EC"/>
</dbReference>
<dbReference type="GO" id="GO:0005975">
    <property type="term" value="P:carbohydrate metabolic process"/>
    <property type="evidence" value="ECO:0007669"/>
    <property type="project" value="InterPro"/>
</dbReference>
<evidence type="ECO:0000256" key="3">
    <source>
        <dbReference type="ARBA" id="ARBA00010231"/>
    </source>
</evidence>
<dbReference type="PRINTS" id="PR00509">
    <property type="entry name" value="PGMPMM"/>
</dbReference>
<dbReference type="PANTHER" id="PTHR22573:SF2">
    <property type="entry name" value="PHOSPHOGLUCOMUTASE"/>
    <property type="match status" value="1"/>
</dbReference>
<comment type="catalytic activity">
    <reaction evidence="1">
        <text>alpha-D-glucose 1-phosphate = alpha-D-glucose 6-phosphate</text>
        <dbReference type="Rhea" id="RHEA:23536"/>
        <dbReference type="ChEBI" id="CHEBI:58225"/>
        <dbReference type="ChEBI" id="CHEBI:58601"/>
        <dbReference type="EC" id="5.4.2.2"/>
    </reaction>
</comment>
<comment type="cofactor">
    <cofactor evidence="2">
        <name>Mg(2+)</name>
        <dbReference type="ChEBI" id="CHEBI:18420"/>
    </cofactor>
</comment>
<dbReference type="AlphaFoldDB" id="A0A5S6R4I1"/>
<evidence type="ECO:0000256" key="8">
    <source>
        <dbReference type="ARBA" id="ARBA00023235"/>
    </source>
</evidence>
<dbReference type="Proteomes" id="UP000046395">
    <property type="component" value="Unassembled WGS sequence"/>
</dbReference>
<evidence type="ECO:0000256" key="1">
    <source>
        <dbReference type="ARBA" id="ARBA00000443"/>
    </source>
</evidence>
<dbReference type="InterPro" id="IPR036900">
    <property type="entry name" value="A-D-PHexomutase_C_sf"/>
</dbReference>
<keyword evidence="5" id="KW-0597">Phosphoprotein</keyword>
<dbReference type="Gene3D" id="3.30.310.50">
    <property type="entry name" value="Alpha-D-phosphohexomutase, C-terminal domain"/>
    <property type="match status" value="1"/>
</dbReference>
<evidence type="ECO:0000256" key="7">
    <source>
        <dbReference type="ARBA" id="ARBA00022842"/>
    </source>
</evidence>
<accession>A0A5S6R4I1</accession>
<dbReference type="GO" id="GO:0000287">
    <property type="term" value="F:magnesium ion binding"/>
    <property type="evidence" value="ECO:0007669"/>
    <property type="project" value="InterPro"/>
</dbReference>
<evidence type="ECO:0000259" key="11">
    <source>
        <dbReference type="Pfam" id="PF02879"/>
    </source>
</evidence>
<feature type="domain" description="Alpha-D-phosphohexomutase alpha/beta/alpha" evidence="11">
    <location>
        <begin position="202"/>
        <end position="307"/>
    </location>
</feature>
<reference evidence="13" key="2">
    <citation type="submission" date="2014-03" db="EMBL/GenBank/DDBJ databases">
        <title>The whipworm genome and dual-species transcriptomics of an intimate host-pathogen interaction.</title>
        <authorList>
            <person name="Foth B.J."/>
            <person name="Tsai I.J."/>
            <person name="Reid A.J."/>
            <person name="Bancroft A.J."/>
            <person name="Nichol S."/>
            <person name="Tracey A."/>
            <person name="Holroyd N."/>
            <person name="Cotton J.A."/>
            <person name="Stanley E.J."/>
            <person name="Zarowiecki M."/>
            <person name="Liu J.Z."/>
            <person name="Huckvale T."/>
            <person name="Cooper P.J."/>
            <person name="Grencis R.K."/>
            <person name="Berriman M."/>
        </authorList>
    </citation>
    <scope>NUCLEOTIDE SEQUENCE [LARGE SCALE GENOMIC DNA]</scope>
    <source>
        <strain evidence="13">Edinburgh</strain>
    </source>
</reference>
<comment type="similarity">
    <text evidence="3 9">Belongs to the phosphohexose mutase family.</text>
</comment>
<dbReference type="InterPro" id="IPR005845">
    <property type="entry name" value="A-D-PHexomutase_a/b/a-II"/>
</dbReference>
<proteinExistence type="inferred from homology"/>
<dbReference type="InterPro" id="IPR016066">
    <property type="entry name" value="A-D-PHexomutase_CS"/>
</dbReference>
<evidence type="ECO:0000313" key="13">
    <source>
        <dbReference type="Proteomes" id="UP000046395"/>
    </source>
</evidence>
<keyword evidence="8" id="KW-0413">Isomerase</keyword>
<dbReference type="SUPFAM" id="SSF55957">
    <property type="entry name" value="Phosphoglucomutase, C-terminal domain"/>
    <property type="match status" value="1"/>
</dbReference>
<evidence type="ECO:0000256" key="4">
    <source>
        <dbReference type="ARBA" id="ARBA00012728"/>
    </source>
</evidence>
<dbReference type="Pfam" id="PF02878">
    <property type="entry name" value="PGM_PMM_I"/>
    <property type="match status" value="1"/>
</dbReference>
<evidence type="ECO:0000259" key="10">
    <source>
        <dbReference type="Pfam" id="PF02878"/>
    </source>
</evidence>
<dbReference type="InterPro" id="IPR045244">
    <property type="entry name" value="PGM"/>
</dbReference>
<dbReference type="WBParaSite" id="TMUE_3000014496.3">
    <property type="protein sequence ID" value="TMUE_3000014496.3"/>
    <property type="gene ID" value="WBGene00285813"/>
</dbReference>
<dbReference type="Pfam" id="PF24947">
    <property type="entry name" value="PGM1_C_vert_fung"/>
    <property type="match status" value="1"/>
</dbReference>
<evidence type="ECO:0000256" key="6">
    <source>
        <dbReference type="ARBA" id="ARBA00022723"/>
    </source>
</evidence>
<dbReference type="SUPFAM" id="SSF53738">
    <property type="entry name" value="Phosphoglucomutase, first 3 domains"/>
    <property type="match status" value="3"/>
</dbReference>
<dbReference type="PANTHER" id="PTHR22573">
    <property type="entry name" value="PHOSPHOHEXOMUTASE FAMILY MEMBER"/>
    <property type="match status" value="1"/>
</dbReference>
<evidence type="ECO:0000256" key="2">
    <source>
        <dbReference type="ARBA" id="ARBA00001946"/>
    </source>
</evidence>
<feature type="domain" description="Alpha-D-phosphohexomutase alpha/beta/alpha" evidence="12">
    <location>
        <begin position="316"/>
        <end position="427"/>
    </location>
</feature>
<dbReference type="FunFam" id="3.30.310.50:FF:000002">
    <property type="entry name" value="Phosphoglucomutase 5"/>
    <property type="match status" value="1"/>
</dbReference>
<evidence type="ECO:0000256" key="5">
    <source>
        <dbReference type="ARBA" id="ARBA00022553"/>
    </source>
</evidence>
<dbReference type="WBParaSite" id="TMUE_3000014496.1">
    <property type="protein sequence ID" value="TMUE_3000014496.1"/>
    <property type="gene ID" value="WBGene00285813"/>
</dbReference>
<evidence type="ECO:0000256" key="9">
    <source>
        <dbReference type="RuleBase" id="RU004326"/>
    </source>
</evidence>
<dbReference type="EC" id="5.4.2.2" evidence="4"/>
<keyword evidence="7 9" id="KW-0460">Magnesium</keyword>
<dbReference type="PROSITE" id="PS00710">
    <property type="entry name" value="PGM_PMM"/>
    <property type="match status" value="1"/>
</dbReference>
<keyword evidence="13" id="KW-1185">Reference proteome</keyword>
<dbReference type="FunFam" id="3.40.120.10:FF:000004">
    <property type="entry name" value="Phosphoglucomutase 5"/>
    <property type="match status" value="1"/>
</dbReference>
<dbReference type="Pfam" id="PF02879">
    <property type="entry name" value="PGM_PMM_II"/>
    <property type="match status" value="1"/>
</dbReference>
<reference evidence="13" key="1">
    <citation type="submission" date="2013-11" db="EMBL/GenBank/DDBJ databases">
        <authorList>
            <person name="Aslett M."/>
        </authorList>
    </citation>
    <scope>NUCLEOTIDE SEQUENCE [LARGE SCALE GENOMIC DNA]</scope>
    <source>
        <strain evidence="13">Edinburgh</strain>
    </source>
</reference>
<dbReference type="Gene3D" id="3.40.120.10">
    <property type="entry name" value="Alpha-D-Glucose-1,6-Bisphosphate, subunit A, domain 3"/>
    <property type="match status" value="3"/>
</dbReference>
<evidence type="ECO:0000259" key="12">
    <source>
        <dbReference type="Pfam" id="PF02880"/>
    </source>
</evidence>
<dbReference type="InterPro" id="IPR005846">
    <property type="entry name" value="A-D-PHexomutase_a/b/a-III"/>
</dbReference>
<sequence>MDCAHNVHAVTVATKAFQDQKPGTSGLRKPVATYMQEHYTENFVQCILDAGLGDRKRGAKLVVGGDGRYLSDEVLQKIFRIAAANGVAHIRIGKNGLMSTPSVSLAIREFKADGGIILTASHNPGGLKGDFGIKFNVSNGGPALESVTDKIYQLSTRITEYSICPDLKINYDSIGRQEVKVDNVGAMTIEVFDTVSQYADRMEQMFDFGLLKSLVSGKLTGKPFRVLIDSLHGVTGPYVVAIFHERLGAPMENLRHYNPLPDFGGHHPDPNLTYAAGLVTEMQKGAHDFGAAFDGDGDRNMIIGEKGFFVTPSDSLAILARHADSFPYFKHTGGVKGYARSMPTAAAVDRVAKQFNRECFEVPTGWKFFGNLMDAGRLSICGEESFGTGCDYIREKDGIWSSLAWLTVLATCKMSVGDIVRAHWSTYGRNVFTRYDYENCDGASCKAMMEKLEKTISDGQFIGKSFSNHGRTFTVSKADSFAYTDPIDHSLSKNQGLRIYFADNSRLVYRISGTGSTGATVRIYVDGFEENVERQKMPAGELLKPLIDLALELCEIKKYTGRDKPTVIT</sequence>
<dbReference type="InterPro" id="IPR005844">
    <property type="entry name" value="A-D-PHexomutase_a/b/a-I"/>
</dbReference>
<dbReference type="Pfam" id="PF02880">
    <property type="entry name" value="PGM_PMM_III"/>
    <property type="match status" value="1"/>
</dbReference>
<evidence type="ECO:0000313" key="14">
    <source>
        <dbReference type="WBParaSite" id="TMUE_3000014496.1"/>
    </source>
</evidence>
<organism evidence="13 14">
    <name type="scientific">Trichuris muris</name>
    <name type="common">Mouse whipworm</name>
    <dbReference type="NCBI Taxonomy" id="70415"/>
    <lineage>
        <taxon>Eukaryota</taxon>
        <taxon>Metazoa</taxon>
        <taxon>Ecdysozoa</taxon>
        <taxon>Nematoda</taxon>
        <taxon>Enoplea</taxon>
        <taxon>Dorylaimia</taxon>
        <taxon>Trichinellida</taxon>
        <taxon>Trichuridae</taxon>
        <taxon>Trichuris</taxon>
    </lineage>
</organism>
<dbReference type="GO" id="GO:0005829">
    <property type="term" value="C:cytosol"/>
    <property type="evidence" value="ECO:0007669"/>
    <property type="project" value="TreeGrafter"/>
</dbReference>
<dbReference type="InterPro" id="IPR005841">
    <property type="entry name" value="Alpha-D-phosphohexomutase_SF"/>
</dbReference>